<evidence type="ECO:0000313" key="3">
    <source>
        <dbReference type="EnsemblPlants" id="Bo9g036830.1"/>
    </source>
</evidence>
<keyword evidence="4" id="KW-1185">Reference proteome</keyword>
<sequence length="298" mass="33695">MDNEDTLDLNDTDYMSGDELMDQNPDGDGDGDGDEVVAVEDTLMSTVENHIKRKRGGKRRHSRCWTHFDIVGEKYPDGSNDVQCKFCKHSWANGHGLAHLAALVTRTLPDREAGDEDGTENDATGGVLTFHGDIEMHENFTERDEHVLEDTEVRPRVVYQPRDDGTSLVLGQEFRTKEEAKVHIQTASHQKCFEFDITKSDTTRFVDKCRGAKDGCKWFVRVAKLKNTDLWTVRSYIKQHICSVVTTRTLPDRRKGTSQIITSVLAQDYPGTFDTPVPKVLIDLVYRRVGVRVSYTSA</sequence>
<feature type="region of interest" description="Disordered" evidence="1">
    <location>
        <begin position="1"/>
        <end position="33"/>
    </location>
</feature>
<dbReference type="EnsemblPlants" id="Bo9g036830.1">
    <property type="protein sequence ID" value="Bo9g036830.1"/>
    <property type="gene ID" value="Bo9g036830"/>
</dbReference>
<protein>
    <recommendedName>
        <fullName evidence="2">Transposase MuDR plant domain-containing protein</fullName>
    </recommendedName>
</protein>
<feature type="compositionally biased region" description="Acidic residues" evidence="1">
    <location>
        <begin position="19"/>
        <end position="33"/>
    </location>
</feature>
<organism evidence="3 4">
    <name type="scientific">Brassica oleracea var. oleracea</name>
    <dbReference type="NCBI Taxonomy" id="109376"/>
    <lineage>
        <taxon>Eukaryota</taxon>
        <taxon>Viridiplantae</taxon>
        <taxon>Streptophyta</taxon>
        <taxon>Embryophyta</taxon>
        <taxon>Tracheophyta</taxon>
        <taxon>Spermatophyta</taxon>
        <taxon>Magnoliopsida</taxon>
        <taxon>eudicotyledons</taxon>
        <taxon>Gunneridae</taxon>
        <taxon>Pentapetalae</taxon>
        <taxon>rosids</taxon>
        <taxon>malvids</taxon>
        <taxon>Brassicales</taxon>
        <taxon>Brassicaceae</taxon>
        <taxon>Brassiceae</taxon>
        <taxon>Brassica</taxon>
    </lineage>
</organism>
<evidence type="ECO:0000313" key="4">
    <source>
        <dbReference type="Proteomes" id="UP000032141"/>
    </source>
</evidence>
<dbReference type="InterPro" id="IPR004332">
    <property type="entry name" value="Transposase_MuDR"/>
</dbReference>
<dbReference type="Proteomes" id="UP000032141">
    <property type="component" value="Chromosome C9"/>
</dbReference>
<feature type="compositionally biased region" description="Acidic residues" evidence="1">
    <location>
        <begin position="1"/>
        <end position="11"/>
    </location>
</feature>
<evidence type="ECO:0000256" key="1">
    <source>
        <dbReference type="SAM" id="MobiDB-lite"/>
    </source>
</evidence>
<proteinExistence type="predicted"/>
<name>A0A0D3E4P2_BRAOL</name>
<dbReference type="Gramene" id="Bo9g036830.1">
    <property type="protein sequence ID" value="Bo9g036830.1"/>
    <property type="gene ID" value="Bo9g036830"/>
</dbReference>
<reference evidence="3 4" key="1">
    <citation type="journal article" date="2014" name="Genome Biol.">
        <title>Transcriptome and methylome profiling reveals relics of genome dominance in the mesopolyploid Brassica oleracea.</title>
        <authorList>
            <person name="Parkin I.A."/>
            <person name="Koh C."/>
            <person name="Tang H."/>
            <person name="Robinson S.J."/>
            <person name="Kagale S."/>
            <person name="Clarke W.E."/>
            <person name="Town C.D."/>
            <person name="Nixon J."/>
            <person name="Krishnakumar V."/>
            <person name="Bidwell S.L."/>
            <person name="Denoeud F."/>
            <person name="Belcram H."/>
            <person name="Links M.G."/>
            <person name="Just J."/>
            <person name="Clarke C."/>
            <person name="Bender T."/>
            <person name="Huebert T."/>
            <person name="Mason A.S."/>
            <person name="Pires J.C."/>
            <person name="Barker G."/>
            <person name="Moore J."/>
            <person name="Walley P.G."/>
            <person name="Manoli S."/>
            <person name="Batley J."/>
            <person name="Edwards D."/>
            <person name="Nelson M.N."/>
            <person name="Wang X."/>
            <person name="Paterson A.H."/>
            <person name="King G."/>
            <person name="Bancroft I."/>
            <person name="Chalhoub B."/>
            <person name="Sharpe A.G."/>
        </authorList>
    </citation>
    <scope>NUCLEOTIDE SEQUENCE</scope>
    <source>
        <strain evidence="3 4">cv. TO1000</strain>
    </source>
</reference>
<feature type="domain" description="Transposase MuDR plant" evidence="2">
    <location>
        <begin position="167"/>
        <end position="231"/>
    </location>
</feature>
<reference evidence="3" key="2">
    <citation type="submission" date="2015-03" db="UniProtKB">
        <authorList>
            <consortium name="EnsemblPlants"/>
        </authorList>
    </citation>
    <scope>IDENTIFICATION</scope>
</reference>
<accession>A0A0D3E4P2</accession>
<evidence type="ECO:0000259" key="2">
    <source>
        <dbReference type="Pfam" id="PF03108"/>
    </source>
</evidence>
<dbReference type="AlphaFoldDB" id="A0A0D3E4P2"/>
<dbReference type="Pfam" id="PF03108">
    <property type="entry name" value="DBD_Tnp_Mut"/>
    <property type="match status" value="1"/>
</dbReference>
<dbReference type="HOGENOM" id="CLU_934917_0_0_1"/>